<keyword evidence="2" id="KW-1185">Reference proteome</keyword>
<reference evidence="1 2" key="1">
    <citation type="journal article" date="2017" name="BMC Genomics">
        <title>Whole-genome assembly of Babesia ovata and comparative genomics between closely related pathogens.</title>
        <authorList>
            <person name="Yamagishi J."/>
            <person name="Asada M."/>
            <person name="Hakimi H."/>
            <person name="Tanaka T.Q."/>
            <person name="Sugimoto C."/>
            <person name="Kawazu S."/>
        </authorList>
    </citation>
    <scope>NUCLEOTIDE SEQUENCE [LARGE SCALE GENOMIC DNA]</scope>
    <source>
        <strain evidence="1 2">Miyake</strain>
    </source>
</reference>
<sequence>MRYQCYLVLEEMKQALIHPAVIRMNEHLINSYFELEEIKCQPPSQLWQNFAKATWQTSFRLNRHRLKKLREDLERMDPDALMKLDGQAVATLAQDEFLQAVFSPTLAIDEIHDEPIAVGPSSVGALGEFPVDDLDDHFAIDGTYDATLEEGAEQFLEDELHYGNDNRDMERLQN</sequence>
<protein>
    <submittedName>
        <fullName evidence="1">Uncharacterized protein</fullName>
    </submittedName>
</protein>
<proteinExistence type="predicted"/>
<evidence type="ECO:0000313" key="2">
    <source>
        <dbReference type="Proteomes" id="UP000236319"/>
    </source>
</evidence>
<comment type="caution">
    <text evidence="1">The sequence shown here is derived from an EMBL/GenBank/DDBJ whole genome shotgun (WGS) entry which is preliminary data.</text>
</comment>
<name>A0A2H6KCV0_9APIC</name>
<dbReference type="RefSeq" id="XP_028867066.1">
    <property type="nucleotide sequence ID" value="XM_029011233.1"/>
</dbReference>
<dbReference type="Proteomes" id="UP000236319">
    <property type="component" value="Unassembled WGS sequence"/>
</dbReference>
<organism evidence="1 2">
    <name type="scientific">Babesia ovata</name>
    <dbReference type="NCBI Taxonomy" id="189622"/>
    <lineage>
        <taxon>Eukaryota</taxon>
        <taxon>Sar</taxon>
        <taxon>Alveolata</taxon>
        <taxon>Apicomplexa</taxon>
        <taxon>Aconoidasida</taxon>
        <taxon>Piroplasmida</taxon>
        <taxon>Babesiidae</taxon>
        <taxon>Babesia</taxon>
    </lineage>
</organism>
<dbReference type="GeneID" id="39874593"/>
<gene>
    <name evidence="1" type="ORF">BOVATA_023160</name>
</gene>
<dbReference type="AlphaFoldDB" id="A0A2H6KCV0"/>
<accession>A0A2H6KCV0</accession>
<dbReference type="EMBL" id="BDSA01000002">
    <property type="protein sequence ID" value="GBE60823.1"/>
    <property type="molecule type" value="Genomic_DNA"/>
</dbReference>
<dbReference type="OrthoDB" id="366335at2759"/>
<dbReference type="VEuPathDB" id="PiroplasmaDB:BOVATA_023160"/>
<evidence type="ECO:0000313" key="1">
    <source>
        <dbReference type="EMBL" id="GBE60823.1"/>
    </source>
</evidence>